<name>A0A7J7E2E1_TRIWF</name>
<evidence type="ECO:0000313" key="3">
    <source>
        <dbReference type="Proteomes" id="UP000593562"/>
    </source>
</evidence>
<reference evidence="2 3" key="1">
    <citation type="journal article" date="2020" name="Nat. Commun.">
        <title>Genome of Tripterygium wilfordii and identification of cytochrome P450 involved in triptolide biosynthesis.</title>
        <authorList>
            <person name="Tu L."/>
            <person name="Su P."/>
            <person name="Zhang Z."/>
            <person name="Gao L."/>
            <person name="Wang J."/>
            <person name="Hu T."/>
            <person name="Zhou J."/>
            <person name="Zhang Y."/>
            <person name="Zhao Y."/>
            <person name="Liu Y."/>
            <person name="Song Y."/>
            <person name="Tong Y."/>
            <person name="Lu Y."/>
            <person name="Yang J."/>
            <person name="Xu C."/>
            <person name="Jia M."/>
            <person name="Peters R.J."/>
            <person name="Huang L."/>
            <person name="Gao W."/>
        </authorList>
    </citation>
    <scope>NUCLEOTIDE SEQUENCE [LARGE SCALE GENOMIC DNA]</scope>
    <source>
        <strain evidence="3">cv. XIE 37</strain>
        <tissue evidence="2">Leaf</tissue>
    </source>
</reference>
<dbReference type="Proteomes" id="UP000593562">
    <property type="component" value="Unassembled WGS sequence"/>
</dbReference>
<evidence type="ECO:0000256" key="1">
    <source>
        <dbReference type="SAM" id="MobiDB-lite"/>
    </source>
</evidence>
<feature type="compositionally biased region" description="Basic residues" evidence="1">
    <location>
        <begin position="74"/>
        <end position="83"/>
    </location>
</feature>
<dbReference type="AlphaFoldDB" id="A0A7J7E2E1"/>
<sequence>MESLDSLWFYGNVLASTRRSTDQPLLDLGAAEIQAKAATPSPRCLKSCCDQLGISQPVMIPKAPVETEKPKEKERRRKRKSNGRRKIFGELDYLLGFERKVYCGSWMLMEEKKCGFGGENDQVKMPPLNDGMAMKEHLKSWAHAVACTVR</sequence>
<accession>A0A7J7E2E1</accession>
<keyword evidence="3" id="KW-1185">Reference proteome</keyword>
<dbReference type="PANTHER" id="PTHR33785">
    <property type="entry name" value="OS06G0550800 PROTEIN"/>
    <property type="match status" value="1"/>
</dbReference>
<protein>
    <submittedName>
        <fullName evidence="2">Uncharacterized protein</fullName>
    </submittedName>
</protein>
<comment type="caution">
    <text evidence="2">The sequence shown here is derived from an EMBL/GenBank/DDBJ whole genome shotgun (WGS) entry which is preliminary data.</text>
</comment>
<proteinExistence type="predicted"/>
<dbReference type="EMBL" id="JAAARO010000001">
    <property type="protein sequence ID" value="KAF5752810.1"/>
    <property type="molecule type" value="Genomic_DNA"/>
</dbReference>
<evidence type="ECO:0000313" key="2">
    <source>
        <dbReference type="EMBL" id="KAF5752810.1"/>
    </source>
</evidence>
<gene>
    <name evidence="2" type="ORF">HS088_TW01G00728</name>
</gene>
<feature type="region of interest" description="Disordered" evidence="1">
    <location>
        <begin position="60"/>
        <end position="83"/>
    </location>
</feature>
<organism evidence="2 3">
    <name type="scientific">Tripterygium wilfordii</name>
    <name type="common">Thunder God vine</name>
    <dbReference type="NCBI Taxonomy" id="458696"/>
    <lineage>
        <taxon>Eukaryota</taxon>
        <taxon>Viridiplantae</taxon>
        <taxon>Streptophyta</taxon>
        <taxon>Embryophyta</taxon>
        <taxon>Tracheophyta</taxon>
        <taxon>Spermatophyta</taxon>
        <taxon>Magnoliopsida</taxon>
        <taxon>eudicotyledons</taxon>
        <taxon>Gunneridae</taxon>
        <taxon>Pentapetalae</taxon>
        <taxon>rosids</taxon>
        <taxon>fabids</taxon>
        <taxon>Celastrales</taxon>
        <taxon>Celastraceae</taxon>
        <taxon>Tripterygium</taxon>
    </lineage>
</organism>
<dbReference type="PANTHER" id="PTHR33785:SF8">
    <property type="entry name" value="BZIP DOMAIN-CONTAINING PROTEIN"/>
    <property type="match status" value="1"/>
</dbReference>
<dbReference type="InParanoid" id="A0A7J7E2E1"/>